<evidence type="ECO:0000313" key="10">
    <source>
        <dbReference type="EMBL" id="QDT36205.1"/>
    </source>
</evidence>
<dbReference type="InterPro" id="IPR015947">
    <property type="entry name" value="PUA-like_sf"/>
</dbReference>
<dbReference type="InterPro" id="IPR041532">
    <property type="entry name" value="RlmI-like_PUA"/>
</dbReference>
<dbReference type="EC" id="2.1.1.191" evidence="10"/>
<keyword evidence="3 10" id="KW-0489">Methyltransferase</keyword>
<keyword evidence="4 10" id="KW-0808">Transferase</keyword>
<evidence type="ECO:0000259" key="8">
    <source>
        <dbReference type="Pfam" id="PF10672"/>
    </source>
</evidence>
<dbReference type="InterPro" id="IPR029063">
    <property type="entry name" value="SAM-dependent_MTases_sf"/>
</dbReference>
<feature type="domain" description="S-adenosylmethionine-dependent methyltransferase" evidence="8">
    <location>
        <begin position="205"/>
        <end position="360"/>
    </location>
</feature>
<keyword evidence="5" id="KW-0949">S-adenosyl-L-methionine</keyword>
<dbReference type="Gene3D" id="3.30.750.80">
    <property type="entry name" value="RNA methyltransferase domain (HRMD) like"/>
    <property type="match status" value="1"/>
</dbReference>
<keyword evidence="2" id="KW-0963">Cytoplasm</keyword>
<dbReference type="GO" id="GO:0032259">
    <property type="term" value="P:methylation"/>
    <property type="evidence" value="ECO:0007669"/>
    <property type="project" value="UniProtKB-KW"/>
</dbReference>
<dbReference type="InterPro" id="IPR036974">
    <property type="entry name" value="PUA_sf"/>
</dbReference>
<feature type="region of interest" description="Disordered" evidence="7">
    <location>
        <begin position="185"/>
        <end position="204"/>
    </location>
</feature>
<feature type="compositionally biased region" description="Basic residues" evidence="7">
    <location>
        <begin position="1"/>
        <end position="12"/>
    </location>
</feature>
<evidence type="ECO:0000256" key="4">
    <source>
        <dbReference type="ARBA" id="ARBA00022679"/>
    </source>
</evidence>
<dbReference type="GO" id="GO:0003723">
    <property type="term" value="F:RNA binding"/>
    <property type="evidence" value="ECO:0007669"/>
    <property type="project" value="InterPro"/>
</dbReference>
<dbReference type="PANTHER" id="PTHR42873:SF1">
    <property type="entry name" value="S-ADENOSYLMETHIONINE-DEPENDENT METHYLTRANSFERASE DOMAIN-CONTAINING PROTEIN"/>
    <property type="match status" value="1"/>
</dbReference>
<organism evidence="10 11">
    <name type="scientific">Stratiformator vulcanicus</name>
    <dbReference type="NCBI Taxonomy" id="2527980"/>
    <lineage>
        <taxon>Bacteria</taxon>
        <taxon>Pseudomonadati</taxon>
        <taxon>Planctomycetota</taxon>
        <taxon>Planctomycetia</taxon>
        <taxon>Planctomycetales</taxon>
        <taxon>Planctomycetaceae</taxon>
        <taxon>Stratiformator</taxon>
    </lineage>
</organism>
<feature type="domain" description="RlmI-like PUA" evidence="9">
    <location>
        <begin position="44"/>
        <end position="94"/>
    </location>
</feature>
<dbReference type="Pfam" id="PF17785">
    <property type="entry name" value="PUA_3"/>
    <property type="match status" value="1"/>
</dbReference>
<protein>
    <submittedName>
        <fullName evidence="10">Ribosomal RNA large subunit methyltransferase I</fullName>
        <ecNumber evidence="10">2.1.1.191</ecNumber>
    </submittedName>
</protein>
<comment type="subcellular location">
    <subcellularLocation>
        <location evidence="1">Cytoplasm</location>
    </subcellularLocation>
</comment>
<dbReference type="Proteomes" id="UP000317318">
    <property type="component" value="Chromosome"/>
</dbReference>
<dbReference type="SUPFAM" id="SSF53335">
    <property type="entry name" value="S-adenosyl-L-methionine-dependent methyltransferases"/>
    <property type="match status" value="1"/>
</dbReference>
<reference evidence="10 11" key="1">
    <citation type="submission" date="2019-02" db="EMBL/GenBank/DDBJ databases">
        <title>Deep-cultivation of Planctomycetes and their phenomic and genomic characterization uncovers novel biology.</title>
        <authorList>
            <person name="Wiegand S."/>
            <person name="Jogler M."/>
            <person name="Boedeker C."/>
            <person name="Pinto D."/>
            <person name="Vollmers J."/>
            <person name="Rivas-Marin E."/>
            <person name="Kohn T."/>
            <person name="Peeters S.H."/>
            <person name="Heuer A."/>
            <person name="Rast P."/>
            <person name="Oberbeckmann S."/>
            <person name="Bunk B."/>
            <person name="Jeske O."/>
            <person name="Meyerdierks A."/>
            <person name="Storesund J.E."/>
            <person name="Kallscheuer N."/>
            <person name="Luecker S."/>
            <person name="Lage O.M."/>
            <person name="Pohl T."/>
            <person name="Merkel B.J."/>
            <person name="Hornburger P."/>
            <person name="Mueller R.-W."/>
            <person name="Bruemmer F."/>
            <person name="Labrenz M."/>
            <person name="Spormann A.M."/>
            <person name="Op den Camp H."/>
            <person name="Overmann J."/>
            <person name="Amann R."/>
            <person name="Jetten M.S.M."/>
            <person name="Mascher T."/>
            <person name="Medema M.H."/>
            <person name="Devos D.P."/>
            <person name="Kaster A.-K."/>
            <person name="Ovreas L."/>
            <person name="Rohde M."/>
            <person name="Galperin M.Y."/>
            <person name="Jogler C."/>
        </authorList>
    </citation>
    <scope>NUCLEOTIDE SEQUENCE [LARGE SCALE GENOMIC DNA]</scope>
    <source>
        <strain evidence="10 11">Pan189</strain>
    </source>
</reference>
<evidence type="ECO:0000256" key="3">
    <source>
        <dbReference type="ARBA" id="ARBA00022603"/>
    </source>
</evidence>
<evidence type="ECO:0000313" key="11">
    <source>
        <dbReference type="Proteomes" id="UP000317318"/>
    </source>
</evidence>
<dbReference type="AlphaFoldDB" id="A0A517QX14"/>
<dbReference type="Gene3D" id="2.30.130.10">
    <property type="entry name" value="PUA domain"/>
    <property type="match status" value="1"/>
</dbReference>
<dbReference type="CDD" id="cd11572">
    <property type="entry name" value="RlmI_M_like"/>
    <property type="match status" value="1"/>
</dbReference>
<evidence type="ECO:0000256" key="7">
    <source>
        <dbReference type="SAM" id="MobiDB-lite"/>
    </source>
</evidence>
<dbReference type="EMBL" id="CP036268">
    <property type="protein sequence ID" value="QDT36205.1"/>
    <property type="molecule type" value="Genomic_DNA"/>
</dbReference>
<comment type="similarity">
    <text evidence="6">Belongs to the methyltransferase superfamily. RlmI family.</text>
</comment>
<dbReference type="KEGG" id="svp:Pan189_05600"/>
<evidence type="ECO:0000259" key="9">
    <source>
        <dbReference type="Pfam" id="PF17785"/>
    </source>
</evidence>
<name>A0A517QX14_9PLAN</name>
<feature type="compositionally biased region" description="Acidic residues" evidence="7">
    <location>
        <begin position="191"/>
        <end position="204"/>
    </location>
</feature>
<dbReference type="Gene3D" id="3.40.50.150">
    <property type="entry name" value="Vaccinia Virus protein VP39"/>
    <property type="match status" value="1"/>
</dbReference>
<evidence type="ECO:0000256" key="5">
    <source>
        <dbReference type="ARBA" id="ARBA00022691"/>
    </source>
</evidence>
<dbReference type="Pfam" id="PF10672">
    <property type="entry name" value="Methyltrans_SAM"/>
    <property type="match status" value="1"/>
</dbReference>
<keyword evidence="11" id="KW-1185">Reference proteome</keyword>
<accession>A0A517QX14</accession>
<sequence>MKRTANKPRRSKPAPPLSPEHLQPRGLGLPDSPLPQLPLRSITRNPLLMRSRLGTFPRDASHGDLVELLSDDGTTYGHGMFNPRAEIAVRVLNREPKPPARSWWAGRIEDAIELRHDYLKLPDVTDAYRVIHAEADGLPGFIVDRFGDVLSAEVFSLAMWQRAAELLELISQRLETKHLHLRTGPRTLEQEGFEGEPESTEELPESTVITENGVRYHVDFAQGHKTGFFCDQRDNRAFIASHAAGKSVLDVCCYTGGFAVAAKVAGGASEVTGVDLDEDAVEVAKRNAKLNRADGRFVHADAFPYMRDILSGGRRFDVVVLDPPKLIHSRDEFEDGRKTYFDLNRLASQLVASGGLLATFSCSGLMSADEFHKIVCSSIPFDRRGQVLYTRGAAPDHPIAAECPETAYLNGLILRVT</sequence>
<dbReference type="InterPro" id="IPR019614">
    <property type="entry name" value="SAM-dep_methyl-trfase"/>
</dbReference>
<evidence type="ECO:0000256" key="1">
    <source>
        <dbReference type="ARBA" id="ARBA00004496"/>
    </source>
</evidence>
<dbReference type="GO" id="GO:0005737">
    <property type="term" value="C:cytoplasm"/>
    <property type="evidence" value="ECO:0007669"/>
    <property type="project" value="UniProtKB-SubCell"/>
</dbReference>
<gene>
    <name evidence="10" type="primary">rlmI_1</name>
    <name evidence="10" type="ORF">Pan189_05600</name>
</gene>
<dbReference type="RefSeq" id="WP_145362426.1">
    <property type="nucleotide sequence ID" value="NZ_CP036268.1"/>
</dbReference>
<proteinExistence type="inferred from homology"/>
<dbReference type="PANTHER" id="PTHR42873">
    <property type="entry name" value="RIBOSOMAL RNA LARGE SUBUNIT METHYLTRANSFERASE"/>
    <property type="match status" value="1"/>
</dbReference>
<evidence type="ECO:0000256" key="6">
    <source>
        <dbReference type="ARBA" id="ARBA00038091"/>
    </source>
</evidence>
<feature type="region of interest" description="Disordered" evidence="7">
    <location>
        <begin position="1"/>
        <end position="40"/>
    </location>
</feature>
<dbReference type="CDD" id="cd02440">
    <property type="entry name" value="AdoMet_MTases"/>
    <property type="match status" value="1"/>
</dbReference>
<dbReference type="OrthoDB" id="9805492at2"/>
<dbReference type="GO" id="GO:0008168">
    <property type="term" value="F:methyltransferase activity"/>
    <property type="evidence" value="ECO:0007669"/>
    <property type="project" value="UniProtKB-KW"/>
</dbReference>
<evidence type="ECO:0000256" key="2">
    <source>
        <dbReference type="ARBA" id="ARBA00022490"/>
    </source>
</evidence>
<dbReference type="SUPFAM" id="SSF88697">
    <property type="entry name" value="PUA domain-like"/>
    <property type="match status" value="1"/>
</dbReference>